<dbReference type="InterPro" id="IPR015421">
    <property type="entry name" value="PyrdxlP-dep_Trfase_major"/>
</dbReference>
<name>A0A369A6G1_9FLAO</name>
<evidence type="ECO:0000313" key="7">
    <source>
        <dbReference type="Proteomes" id="UP000253517"/>
    </source>
</evidence>
<evidence type="ECO:0000256" key="3">
    <source>
        <dbReference type="ARBA" id="ARBA00022679"/>
    </source>
</evidence>
<sequence>MPTTGIRALFYNHLAPTSPSPLALHIVSANGHYLYDADGVRYLDLISGISVSNIGHCHPKVVEAVSRQASTYMHTMVYGEFIQNPQVRLAEALHRHTHTTLDMVYLTNSGAEATEGAIKLAKRFTARPEILYCRHSYHGSTQGALSLMGGEEFKQAYRPLIPGCRMIEYNNFDHLRYITTRTAAVITEVVQSESGYIPADPNWIAEIRQRCTSAGALLILDEIQTGFGRTGRLFGFHRFDIVPDILLLAKGMGGGMPIGAFLAPRQIMLSLAENPILGHITTFGGHPVSAAAALANLEVIVEGRLWEAAPSIEARFRSQLQHPLIQRITGMGAMLAVHLPDVDIVQQTIQYCLENGLIIDWFLFNPNSLRISPPLTLTHDEIDFAAQTIIEALELASKS</sequence>
<evidence type="ECO:0000256" key="1">
    <source>
        <dbReference type="ARBA" id="ARBA00001933"/>
    </source>
</evidence>
<dbReference type="InterPro" id="IPR015422">
    <property type="entry name" value="PyrdxlP-dep_Trfase_small"/>
</dbReference>
<gene>
    <name evidence="6" type="ORF">DES35_101219</name>
</gene>
<comment type="similarity">
    <text evidence="5">Belongs to the class-III pyridoxal-phosphate-dependent aminotransferase family.</text>
</comment>
<evidence type="ECO:0000313" key="6">
    <source>
        <dbReference type="EMBL" id="RCX04940.1"/>
    </source>
</evidence>
<evidence type="ECO:0000256" key="4">
    <source>
        <dbReference type="ARBA" id="ARBA00022898"/>
    </source>
</evidence>
<dbReference type="GO" id="GO:0042802">
    <property type="term" value="F:identical protein binding"/>
    <property type="evidence" value="ECO:0007669"/>
    <property type="project" value="TreeGrafter"/>
</dbReference>
<dbReference type="InterPro" id="IPR015424">
    <property type="entry name" value="PyrdxlP-dep_Trfase"/>
</dbReference>
<dbReference type="SUPFAM" id="SSF53383">
    <property type="entry name" value="PLP-dependent transferases"/>
    <property type="match status" value="1"/>
</dbReference>
<dbReference type="PANTHER" id="PTHR11986">
    <property type="entry name" value="AMINOTRANSFERASE CLASS III"/>
    <property type="match status" value="1"/>
</dbReference>
<keyword evidence="2 6" id="KW-0032">Aminotransferase</keyword>
<dbReference type="InterPro" id="IPR049704">
    <property type="entry name" value="Aminotrans_3_PPA_site"/>
</dbReference>
<evidence type="ECO:0000256" key="5">
    <source>
        <dbReference type="RuleBase" id="RU003560"/>
    </source>
</evidence>
<dbReference type="GO" id="GO:0030170">
    <property type="term" value="F:pyridoxal phosphate binding"/>
    <property type="evidence" value="ECO:0007669"/>
    <property type="project" value="InterPro"/>
</dbReference>
<dbReference type="PANTHER" id="PTHR11986:SF79">
    <property type="entry name" value="ACETYLORNITHINE AMINOTRANSFERASE, MITOCHONDRIAL"/>
    <property type="match status" value="1"/>
</dbReference>
<dbReference type="FunFam" id="3.40.640.10:FF:000004">
    <property type="entry name" value="Acetylornithine aminotransferase"/>
    <property type="match status" value="1"/>
</dbReference>
<dbReference type="PROSITE" id="PS00600">
    <property type="entry name" value="AA_TRANSFER_CLASS_3"/>
    <property type="match status" value="1"/>
</dbReference>
<keyword evidence="3 6" id="KW-0808">Transferase</keyword>
<keyword evidence="7" id="KW-1185">Reference proteome</keyword>
<dbReference type="RefSeq" id="WP_037357778.1">
    <property type="nucleotide sequence ID" value="NZ_BHZF01000001.1"/>
</dbReference>
<dbReference type="Pfam" id="PF00202">
    <property type="entry name" value="Aminotran_3"/>
    <property type="match status" value="1"/>
</dbReference>
<dbReference type="Gene3D" id="3.40.640.10">
    <property type="entry name" value="Type I PLP-dependent aspartate aminotransferase-like (Major domain)"/>
    <property type="match status" value="1"/>
</dbReference>
<proteinExistence type="inferred from homology"/>
<protein>
    <submittedName>
        <fullName evidence="6">Acetylornithine/succinyldiaminopimelate/putresci ne aminotransferase</fullName>
    </submittedName>
</protein>
<dbReference type="InterPro" id="IPR005814">
    <property type="entry name" value="Aminotrans_3"/>
</dbReference>
<dbReference type="InterPro" id="IPR050103">
    <property type="entry name" value="Class-III_PLP-dep_AT"/>
</dbReference>
<organism evidence="6 7">
    <name type="scientific">Schleiferia thermophila</name>
    <dbReference type="NCBI Taxonomy" id="884107"/>
    <lineage>
        <taxon>Bacteria</taxon>
        <taxon>Pseudomonadati</taxon>
        <taxon>Bacteroidota</taxon>
        <taxon>Flavobacteriia</taxon>
        <taxon>Flavobacteriales</taxon>
        <taxon>Schleiferiaceae</taxon>
        <taxon>Schleiferia</taxon>
    </lineage>
</organism>
<dbReference type="Proteomes" id="UP000253517">
    <property type="component" value="Unassembled WGS sequence"/>
</dbReference>
<dbReference type="AlphaFoldDB" id="A0A369A6G1"/>
<keyword evidence="4 5" id="KW-0663">Pyridoxal phosphate</keyword>
<dbReference type="PIRSF" id="PIRSF000521">
    <property type="entry name" value="Transaminase_4ab_Lys_Orn"/>
    <property type="match status" value="1"/>
</dbReference>
<comment type="caution">
    <text evidence="6">The sequence shown here is derived from an EMBL/GenBank/DDBJ whole genome shotgun (WGS) entry which is preliminary data.</text>
</comment>
<dbReference type="GO" id="GO:0008483">
    <property type="term" value="F:transaminase activity"/>
    <property type="evidence" value="ECO:0007669"/>
    <property type="project" value="UniProtKB-KW"/>
</dbReference>
<dbReference type="EMBL" id="QPJS01000001">
    <property type="protein sequence ID" value="RCX04940.1"/>
    <property type="molecule type" value="Genomic_DNA"/>
</dbReference>
<dbReference type="Gene3D" id="3.90.1150.10">
    <property type="entry name" value="Aspartate Aminotransferase, domain 1"/>
    <property type="match status" value="1"/>
</dbReference>
<comment type="cofactor">
    <cofactor evidence="1">
        <name>pyridoxal 5'-phosphate</name>
        <dbReference type="ChEBI" id="CHEBI:597326"/>
    </cofactor>
</comment>
<accession>A0A369A6G1</accession>
<reference evidence="6 7" key="1">
    <citation type="submission" date="2018-07" db="EMBL/GenBank/DDBJ databases">
        <title>Genomic Encyclopedia of Type Strains, Phase IV (KMG-IV): sequencing the most valuable type-strain genomes for metagenomic binning, comparative biology and taxonomic classification.</title>
        <authorList>
            <person name="Goeker M."/>
        </authorList>
    </citation>
    <scope>NUCLEOTIDE SEQUENCE [LARGE SCALE GENOMIC DNA]</scope>
    <source>
        <strain evidence="6 7">DSM 21410</strain>
    </source>
</reference>
<dbReference type="CDD" id="cd00610">
    <property type="entry name" value="OAT_like"/>
    <property type="match status" value="1"/>
</dbReference>
<evidence type="ECO:0000256" key="2">
    <source>
        <dbReference type="ARBA" id="ARBA00022576"/>
    </source>
</evidence>